<dbReference type="Proteomes" id="UP001286313">
    <property type="component" value="Unassembled WGS sequence"/>
</dbReference>
<dbReference type="Gene3D" id="1.10.540.10">
    <property type="entry name" value="Acyl-CoA dehydrogenase/oxidase, N-terminal domain"/>
    <property type="match status" value="1"/>
</dbReference>
<accession>A0AAE1FU17</accession>
<keyword evidence="3" id="KW-1185">Reference proteome</keyword>
<evidence type="ECO:0000313" key="3">
    <source>
        <dbReference type="Proteomes" id="UP001286313"/>
    </source>
</evidence>
<proteinExistence type="predicted"/>
<sequence>MKKWGRGEFWGLSSDFDHDFALTDTQKKLLDDVRELCRVKIKPLAIKSDRDYVYPRESMNALAEMGLLGLIIPKELGGLGESHVFCSMFVETLARYGCPSTAMIYTEVFHDRDSRNCKRRIFRLAPGTRWMSDDM</sequence>
<name>A0AAE1FU17_PETCI</name>
<dbReference type="EMBL" id="JAWQEG010001378">
    <property type="protein sequence ID" value="KAK3879904.1"/>
    <property type="molecule type" value="Genomic_DNA"/>
</dbReference>
<protein>
    <recommendedName>
        <fullName evidence="1">Acyl-CoA dehydrogenase/oxidase N-terminal domain-containing protein</fullName>
    </recommendedName>
</protein>
<dbReference type="GO" id="GO:0050660">
    <property type="term" value="F:flavin adenine dinucleotide binding"/>
    <property type="evidence" value="ECO:0007669"/>
    <property type="project" value="InterPro"/>
</dbReference>
<gene>
    <name evidence="2" type="ORF">Pcinc_015548</name>
</gene>
<comment type="caution">
    <text evidence="2">The sequence shown here is derived from an EMBL/GenBank/DDBJ whole genome shotgun (WGS) entry which is preliminary data.</text>
</comment>
<evidence type="ECO:0000259" key="1">
    <source>
        <dbReference type="Pfam" id="PF02771"/>
    </source>
</evidence>
<dbReference type="GO" id="GO:0016627">
    <property type="term" value="F:oxidoreductase activity, acting on the CH-CH group of donors"/>
    <property type="evidence" value="ECO:0007669"/>
    <property type="project" value="InterPro"/>
</dbReference>
<feature type="domain" description="Acyl-CoA dehydrogenase/oxidase N-terminal" evidence="1">
    <location>
        <begin position="23"/>
        <end position="105"/>
    </location>
</feature>
<evidence type="ECO:0000313" key="2">
    <source>
        <dbReference type="EMBL" id="KAK3879904.1"/>
    </source>
</evidence>
<dbReference type="InterPro" id="IPR037069">
    <property type="entry name" value="AcylCoA_DH/ox_N_sf"/>
</dbReference>
<reference evidence="2" key="1">
    <citation type="submission" date="2023-10" db="EMBL/GenBank/DDBJ databases">
        <title>Genome assemblies of two species of porcelain crab, Petrolisthes cinctipes and Petrolisthes manimaculis (Anomura: Porcellanidae).</title>
        <authorList>
            <person name="Angst P."/>
        </authorList>
    </citation>
    <scope>NUCLEOTIDE SEQUENCE</scope>
    <source>
        <strain evidence="2">PB745_01</strain>
        <tissue evidence="2">Gill</tissue>
    </source>
</reference>
<dbReference type="Pfam" id="PF02771">
    <property type="entry name" value="Acyl-CoA_dh_N"/>
    <property type="match status" value="1"/>
</dbReference>
<organism evidence="2 3">
    <name type="scientific">Petrolisthes cinctipes</name>
    <name type="common">Flat porcelain crab</name>
    <dbReference type="NCBI Taxonomy" id="88211"/>
    <lineage>
        <taxon>Eukaryota</taxon>
        <taxon>Metazoa</taxon>
        <taxon>Ecdysozoa</taxon>
        <taxon>Arthropoda</taxon>
        <taxon>Crustacea</taxon>
        <taxon>Multicrustacea</taxon>
        <taxon>Malacostraca</taxon>
        <taxon>Eumalacostraca</taxon>
        <taxon>Eucarida</taxon>
        <taxon>Decapoda</taxon>
        <taxon>Pleocyemata</taxon>
        <taxon>Anomura</taxon>
        <taxon>Galatheoidea</taxon>
        <taxon>Porcellanidae</taxon>
        <taxon>Petrolisthes</taxon>
    </lineage>
</organism>
<dbReference type="InterPro" id="IPR013786">
    <property type="entry name" value="AcylCoA_DH/ox_N"/>
</dbReference>
<dbReference type="InterPro" id="IPR009100">
    <property type="entry name" value="AcylCoA_DH/oxidase_NM_dom_sf"/>
</dbReference>
<dbReference type="SUPFAM" id="SSF56645">
    <property type="entry name" value="Acyl-CoA dehydrogenase NM domain-like"/>
    <property type="match status" value="1"/>
</dbReference>
<dbReference type="AlphaFoldDB" id="A0AAE1FU17"/>